<organism evidence="2 3">
    <name type="scientific">Actinomadura rubrisoli</name>
    <dbReference type="NCBI Taxonomy" id="2530368"/>
    <lineage>
        <taxon>Bacteria</taxon>
        <taxon>Bacillati</taxon>
        <taxon>Actinomycetota</taxon>
        <taxon>Actinomycetes</taxon>
        <taxon>Streptosporangiales</taxon>
        <taxon>Thermomonosporaceae</taxon>
        <taxon>Actinomadura</taxon>
    </lineage>
</organism>
<comment type="caution">
    <text evidence="2">The sequence shown here is derived from an EMBL/GenBank/DDBJ whole genome shotgun (WGS) entry which is preliminary data.</text>
</comment>
<keyword evidence="3" id="KW-1185">Reference proteome</keyword>
<evidence type="ECO:0008006" key="4">
    <source>
        <dbReference type="Google" id="ProtNLM"/>
    </source>
</evidence>
<gene>
    <name evidence="2" type="ORF">E1298_15255</name>
</gene>
<dbReference type="AlphaFoldDB" id="A0A4R5BQW9"/>
<dbReference type="EMBL" id="SMKU01000065">
    <property type="protein sequence ID" value="TDD88365.1"/>
    <property type="molecule type" value="Genomic_DNA"/>
</dbReference>
<accession>A0A4R5BQW9</accession>
<feature type="region of interest" description="Disordered" evidence="1">
    <location>
        <begin position="129"/>
        <end position="156"/>
    </location>
</feature>
<feature type="compositionally biased region" description="Basic and acidic residues" evidence="1">
    <location>
        <begin position="17"/>
        <end position="26"/>
    </location>
</feature>
<evidence type="ECO:0000313" key="3">
    <source>
        <dbReference type="Proteomes" id="UP000294513"/>
    </source>
</evidence>
<evidence type="ECO:0000256" key="1">
    <source>
        <dbReference type="SAM" id="MobiDB-lite"/>
    </source>
</evidence>
<feature type="region of interest" description="Disordered" evidence="1">
    <location>
        <begin position="1"/>
        <end position="38"/>
    </location>
</feature>
<feature type="compositionally biased region" description="Basic and acidic residues" evidence="1">
    <location>
        <begin position="141"/>
        <end position="156"/>
    </location>
</feature>
<name>A0A4R5BQW9_9ACTN</name>
<evidence type="ECO:0000313" key="2">
    <source>
        <dbReference type="EMBL" id="TDD88365.1"/>
    </source>
</evidence>
<dbReference type="OrthoDB" id="3391752at2"/>
<proteinExistence type="predicted"/>
<sequence length="156" mass="17405">MTKGGHARSGPPPDPNALRRERDRGEWSLLPAAGRPGDAPVWPLLGLSERETDLWADLWRKPQALMWERYGQELEVALYVRRLVEAEEPRAPVTLGTLIRQQADSLGLTTPGLRSNRWRIVAAVPAEAVPAPSKAAPKRTASRDRFKVVRDDADEE</sequence>
<dbReference type="RefSeq" id="WP_131893621.1">
    <property type="nucleotide sequence ID" value="NZ_SMKU01000065.1"/>
</dbReference>
<reference evidence="2 3" key="1">
    <citation type="submission" date="2019-03" db="EMBL/GenBank/DDBJ databases">
        <title>Draft genome sequences of novel Actinobacteria.</title>
        <authorList>
            <person name="Sahin N."/>
            <person name="Ay H."/>
            <person name="Saygin H."/>
        </authorList>
    </citation>
    <scope>NUCLEOTIDE SEQUENCE [LARGE SCALE GENOMIC DNA]</scope>
    <source>
        <strain evidence="2 3">H3C3</strain>
    </source>
</reference>
<protein>
    <recommendedName>
        <fullName evidence="4">Terminase small subunit</fullName>
    </recommendedName>
</protein>
<dbReference type="Proteomes" id="UP000294513">
    <property type="component" value="Unassembled WGS sequence"/>
</dbReference>